<dbReference type="InterPro" id="IPR021416">
    <property type="entry name" value="DUF3048_N"/>
</dbReference>
<accession>A0A833HRP1</accession>
<evidence type="ECO:0000259" key="1">
    <source>
        <dbReference type="Pfam" id="PF11258"/>
    </source>
</evidence>
<evidence type="ECO:0000313" key="3">
    <source>
        <dbReference type="EMBL" id="KAB3533251.1"/>
    </source>
</evidence>
<gene>
    <name evidence="3" type="ORF">F8153_01525</name>
</gene>
<dbReference type="EMBL" id="WBZB01000004">
    <property type="protein sequence ID" value="KAB3533251.1"/>
    <property type="molecule type" value="Genomic_DNA"/>
</dbReference>
<keyword evidence="4" id="KW-1185">Reference proteome</keyword>
<evidence type="ECO:0000259" key="2">
    <source>
        <dbReference type="Pfam" id="PF17479"/>
    </source>
</evidence>
<dbReference type="Gene3D" id="3.50.90.10">
    <property type="entry name" value="YerB-like"/>
    <property type="match status" value="1"/>
</dbReference>
<dbReference type="RefSeq" id="WP_151864577.1">
    <property type="nucleotide sequence ID" value="NZ_WBZB01000004.1"/>
</dbReference>
<dbReference type="OrthoDB" id="9779102at2"/>
<comment type="caution">
    <text evidence="3">The sequence shown here is derived from an EMBL/GenBank/DDBJ whole genome shotgun (WGS) entry which is preliminary data.</text>
</comment>
<dbReference type="Proteomes" id="UP000465601">
    <property type="component" value="Unassembled WGS sequence"/>
</dbReference>
<evidence type="ECO:0000313" key="4">
    <source>
        <dbReference type="Proteomes" id="UP000465601"/>
    </source>
</evidence>
<protein>
    <submittedName>
        <fullName evidence="3">DUF3048 domain-containing protein</fullName>
    </submittedName>
</protein>
<dbReference type="InterPro" id="IPR035328">
    <property type="entry name" value="DUF3048_C"/>
</dbReference>
<dbReference type="Pfam" id="PF11258">
    <property type="entry name" value="DUF3048"/>
    <property type="match status" value="1"/>
</dbReference>
<organism evidence="3 4">
    <name type="scientific">Alkaliphilus serpentinus</name>
    <dbReference type="NCBI Taxonomy" id="1482731"/>
    <lineage>
        <taxon>Bacteria</taxon>
        <taxon>Bacillati</taxon>
        <taxon>Bacillota</taxon>
        <taxon>Clostridia</taxon>
        <taxon>Peptostreptococcales</taxon>
        <taxon>Natronincolaceae</taxon>
        <taxon>Alkaliphilus</taxon>
    </lineage>
</organism>
<dbReference type="Pfam" id="PF17479">
    <property type="entry name" value="DUF3048_C"/>
    <property type="match status" value="1"/>
</dbReference>
<name>A0A833HRP1_9FIRM</name>
<dbReference type="SUPFAM" id="SSF159774">
    <property type="entry name" value="YerB-like"/>
    <property type="match status" value="1"/>
</dbReference>
<proteinExistence type="predicted"/>
<sequence length="355" mass="40765">MKTLKKKSLLLLLMVILVVYSIGCSKAPEVENDEVVEEEVVIEITDPDKDEEQIVAKEGIPSPLSGLYYPEELIDRRPIVIVFDNHSKARPQAGLIEAEIAYEFLAEGDITRYVGVFLAGEPKDIGGIRSARPYLIQKALEFDGYFVHVGYSPQGDLDIRNYKVNNINALNRGNDVFWRKNHKYAPHNMYSSYEAIRRAVDSSKYRSECQLVGYSFHEELTDIEGKDASEIKIFYSSPYQASYIYNKDERIYYRYYNGKPHLDEITEEQLTASNIIIQVVKAKVVDSELRLEMETIGSGTGLYITKGKTMEITWKKDNYQALTKYYDEEGKELILNPGKTWIQVIKNIDYVTIIE</sequence>
<reference evidence="3 4" key="1">
    <citation type="submission" date="2019-10" db="EMBL/GenBank/DDBJ databases">
        <title>Alkaliphilus serpentinus sp. nov. and Alkaliphilus pronyensis sp. nov., two novel anaerobic alkaliphilic species isolated from the serpentinized-hosted hydrothermal field of the Prony Bay (New Caledonia).</title>
        <authorList>
            <person name="Postec A."/>
        </authorList>
    </citation>
    <scope>NUCLEOTIDE SEQUENCE [LARGE SCALE GENOMIC DNA]</scope>
    <source>
        <strain evidence="3 4">LacT</strain>
    </source>
</reference>
<dbReference type="AlphaFoldDB" id="A0A833HRP1"/>
<feature type="domain" description="DUF3048" evidence="2">
    <location>
        <begin position="232"/>
        <end position="342"/>
    </location>
</feature>
<feature type="domain" description="DUF3048" evidence="1">
    <location>
        <begin position="64"/>
        <end position="205"/>
    </location>
</feature>
<dbReference type="InterPro" id="IPR023158">
    <property type="entry name" value="YerB-like_sf"/>
</dbReference>